<dbReference type="AlphaFoldDB" id="A0A9P8RHB5"/>
<dbReference type="RefSeq" id="XP_045952542.1">
    <property type="nucleotide sequence ID" value="XM_046104040.1"/>
</dbReference>
<dbReference type="InterPro" id="IPR049456">
    <property type="entry name" value="Anoctamin_N_fung"/>
</dbReference>
<feature type="domain" description="Anoctamin transmembrane" evidence="6">
    <location>
        <begin position="189"/>
        <end position="652"/>
    </location>
</feature>
<comment type="subcellular location">
    <subcellularLocation>
        <location evidence="1">Membrane</location>
        <topology evidence="1">Multi-pass membrane protein</topology>
    </subcellularLocation>
</comment>
<dbReference type="GO" id="GO:0032541">
    <property type="term" value="C:cortical endoplasmic reticulum"/>
    <property type="evidence" value="ECO:0007669"/>
    <property type="project" value="TreeGrafter"/>
</dbReference>
<feature type="transmembrane region" description="Helical" evidence="5">
    <location>
        <begin position="521"/>
        <end position="540"/>
    </location>
</feature>
<evidence type="ECO:0000256" key="3">
    <source>
        <dbReference type="ARBA" id="ARBA00022989"/>
    </source>
</evidence>
<evidence type="ECO:0000256" key="1">
    <source>
        <dbReference type="ARBA" id="ARBA00004141"/>
    </source>
</evidence>
<dbReference type="PANTHER" id="PTHR12308">
    <property type="entry name" value="ANOCTAMIN"/>
    <property type="match status" value="1"/>
</dbReference>
<dbReference type="GO" id="GO:0016020">
    <property type="term" value="C:membrane"/>
    <property type="evidence" value="ECO:0007669"/>
    <property type="project" value="UniProtKB-SubCell"/>
</dbReference>
<evidence type="ECO:0000313" key="9">
    <source>
        <dbReference type="Proteomes" id="UP000758603"/>
    </source>
</evidence>
<feature type="transmembrane region" description="Helical" evidence="5">
    <location>
        <begin position="613"/>
        <end position="634"/>
    </location>
</feature>
<accession>A0A9P8RHB5</accession>
<proteinExistence type="predicted"/>
<dbReference type="PANTHER" id="PTHR12308:SF77">
    <property type="entry name" value="MEMBRANE STRESS RESPONSE PROTEIN (IST2), PUTATIVE (AFU_ORTHOLOGUE AFUA_4G03330)-RELATED"/>
    <property type="match status" value="1"/>
</dbReference>
<feature type="transmembrane region" description="Helical" evidence="5">
    <location>
        <begin position="385"/>
        <end position="405"/>
    </location>
</feature>
<evidence type="ECO:0000259" key="7">
    <source>
        <dbReference type="Pfam" id="PF20877"/>
    </source>
</evidence>
<dbReference type="EMBL" id="JAGPXC010000010">
    <property type="protein sequence ID" value="KAH6646028.1"/>
    <property type="molecule type" value="Genomic_DNA"/>
</dbReference>
<dbReference type="Pfam" id="PF04547">
    <property type="entry name" value="Anoctamin"/>
    <property type="match status" value="1"/>
</dbReference>
<evidence type="ECO:0000256" key="5">
    <source>
        <dbReference type="SAM" id="Phobius"/>
    </source>
</evidence>
<dbReference type="OrthoDB" id="296386at2759"/>
<keyword evidence="9" id="KW-1185">Reference proteome</keyword>
<feature type="transmembrane region" description="Helical" evidence="5">
    <location>
        <begin position="197"/>
        <end position="224"/>
    </location>
</feature>
<dbReference type="Pfam" id="PF20877">
    <property type="entry name" value="Anoctamin_N"/>
    <property type="match status" value="1"/>
</dbReference>
<dbReference type="GO" id="GO:0005254">
    <property type="term" value="F:chloride channel activity"/>
    <property type="evidence" value="ECO:0007669"/>
    <property type="project" value="TreeGrafter"/>
</dbReference>
<dbReference type="InterPro" id="IPR007632">
    <property type="entry name" value="Anoctamin"/>
</dbReference>
<dbReference type="Proteomes" id="UP000758603">
    <property type="component" value="Unassembled WGS sequence"/>
</dbReference>
<protein>
    <submittedName>
        <fullName evidence="8">Calcium-activated chloride channel-domain-containing protein</fullName>
    </submittedName>
</protein>
<keyword evidence="4 5" id="KW-0472">Membrane</keyword>
<evidence type="ECO:0000313" key="8">
    <source>
        <dbReference type="EMBL" id="KAH6646028.1"/>
    </source>
</evidence>
<gene>
    <name evidence="8" type="ORF">BKA67DRAFT_582999</name>
</gene>
<reference evidence="8" key="1">
    <citation type="journal article" date="2021" name="Nat. Commun.">
        <title>Genetic determinants of endophytism in the Arabidopsis root mycobiome.</title>
        <authorList>
            <person name="Mesny F."/>
            <person name="Miyauchi S."/>
            <person name="Thiergart T."/>
            <person name="Pickel B."/>
            <person name="Atanasova L."/>
            <person name="Karlsson M."/>
            <person name="Huettel B."/>
            <person name="Barry K.W."/>
            <person name="Haridas S."/>
            <person name="Chen C."/>
            <person name="Bauer D."/>
            <person name="Andreopoulos W."/>
            <person name="Pangilinan J."/>
            <person name="LaButti K."/>
            <person name="Riley R."/>
            <person name="Lipzen A."/>
            <person name="Clum A."/>
            <person name="Drula E."/>
            <person name="Henrissat B."/>
            <person name="Kohler A."/>
            <person name="Grigoriev I.V."/>
            <person name="Martin F.M."/>
            <person name="Hacquard S."/>
        </authorList>
    </citation>
    <scope>NUCLEOTIDE SEQUENCE</scope>
    <source>
        <strain evidence="8">MPI-SDFR-AT-0073</strain>
    </source>
</reference>
<comment type="caution">
    <text evidence="8">The sequence shown here is derived from an EMBL/GenBank/DDBJ whole genome shotgun (WGS) entry which is preliminary data.</text>
</comment>
<organism evidence="8 9">
    <name type="scientific">Truncatella angustata</name>
    <dbReference type="NCBI Taxonomy" id="152316"/>
    <lineage>
        <taxon>Eukaryota</taxon>
        <taxon>Fungi</taxon>
        <taxon>Dikarya</taxon>
        <taxon>Ascomycota</taxon>
        <taxon>Pezizomycotina</taxon>
        <taxon>Sordariomycetes</taxon>
        <taxon>Xylariomycetidae</taxon>
        <taxon>Amphisphaeriales</taxon>
        <taxon>Sporocadaceae</taxon>
        <taxon>Truncatella</taxon>
    </lineage>
</organism>
<feature type="transmembrane region" description="Helical" evidence="5">
    <location>
        <begin position="230"/>
        <end position="247"/>
    </location>
</feature>
<evidence type="ECO:0000259" key="6">
    <source>
        <dbReference type="Pfam" id="PF04547"/>
    </source>
</evidence>
<evidence type="ECO:0000256" key="2">
    <source>
        <dbReference type="ARBA" id="ARBA00022692"/>
    </source>
</evidence>
<sequence>MEEHITFSVLRADTFPQHIPRADDRSGLTYNDKYVVHYDFGEVDEDTAIMEVQRLCADIEGAGLQCEVRAGEDRSLLIFVRAPPELLNIEIHKSRVKDWLYGITKTQPQVDKRSKSQLVKDAFEAESILSVYHLVNWSKENGGAGIIPGFGKWENVKSIFPIHNEPANRKLLKHLSKKILLSKDDLDQIRDLFGSSVAFYFAYMQTYFLFLAFPATTGILAWAFLPKYSLVYAILTLFGCTVFLEYWKIQEADLSIRWNVKGVASLKTNRPNFIYDKIVVDHSGRTSHYYPKWKSIARQSLQIPFLAFCLLTLGALITMVFAIEVLISEVYQGPYQQYLEYLPTLLLAAGLPYMNSLLEDAATGLAEFENHRTQDYFTMSLTQKLFVLSFIVNYLPILLTAFVYIPLGNQIVPWLGAFLPNTLGKPLDHHFFQRDPDRLRNEVIALTLTGQLSDMFEEMVVPYVMHRLKSWYHAYKASRSHFSSLDGDDPSEKAFLRSVRRQASLPSYNVQDDISEMVIQFGYLALFSPVWPLVSVGFLVNNWIELRSDFLKICIEHQRPHPVRTDGIGPWIHSLDTLTWLGSICTAAVVHMFGTQAGASSTVLGKALGGVQWWSLPITIFVSEHIFLVLRALIRFALQRVGSEEVRKERHERYARRKKYMDELEAANRANEMLDVGAVQRRKSVRLADVDVFWTKQVEKGSSTEAGIGLIRTLGRNEKTKPVDKKD</sequence>
<name>A0A9P8RHB5_9PEZI</name>
<keyword evidence="3 5" id="KW-1133">Transmembrane helix</keyword>
<dbReference type="GeneID" id="70132931"/>
<evidence type="ECO:0000256" key="4">
    <source>
        <dbReference type="ARBA" id="ARBA00023136"/>
    </source>
</evidence>
<feature type="domain" description="Anoctamin alpha-beta plait" evidence="7">
    <location>
        <begin position="32"/>
        <end position="156"/>
    </location>
</feature>
<keyword evidence="2 5" id="KW-0812">Transmembrane</keyword>
<feature type="transmembrane region" description="Helical" evidence="5">
    <location>
        <begin position="303"/>
        <end position="327"/>
    </location>
</feature>
<dbReference type="InterPro" id="IPR049452">
    <property type="entry name" value="Anoctamin_TM"/>
</dbReference>